<proteinExistence type="predicted"/>
<evidence type="ECO:0000256" key="1">
    <source>
        <dbReference type="SAM" id="MobiDB-lite"/>
    </source>
</evidence>
<gene>
    <name evidence="3" type="ORF">GQ607_011532</name>
</gene>
<evidence type="ECO:0000256" key="2">
    <source>
        <dbReference type="SAM" id="Phobius"/>
    </source>
</evidence>
<dbReference type="AlphaFoldDB" id="A0A8H3W758"/>
<evidence type="ECO:0000313" key="3">
    <source>
        <dbReference type="EMBL" id="KAF0321329.1"/>
    </source>
</evidence>
<protein>
    <submittedName>
        <fullName evidence="3">Uncharacterized protein</fullName>
    </submittedName>
</protein>
<accession>A0A8H3W758</accession>
<keyword evidence="2" id="KW-0812">Transmembrane</keyword>
<sequence>MSPPSSVLAQCSSTLWCIIRSLPLWTVVLVVLLLGAARQLVIPSTKSDDKKRAPPKPSPQPHRKTP</sequence>
<evidence type="ECO:0000313" key="4">
    <source>
        <dbReference type="Proteomes" id="UP000434172"/>
    </source>
</evidence>
<name>A0A8H3W758_9PEZI</name>
<dbReference type="OrthoDB" id="10412846at2759"/>
<feature type="region of interest" description="Disordered" evidence="1">
    <location>
        <begin position="44"/>
        <end position="66"/>
    </location>
</feature>
<dbReference type="EMBL" id="WOWK01000073">
    <property type="protein sequence ID" value="KAF0321329.1"/>
    <property type="molecule type" value="Genomic_DNA"/>
</dbReference>
<keyword evidence="2" id="KW-0472">Membrane</keyword>
<comment type="caution">
    <text evidence="3">The sequence shown here is derived from an EMBL/GenBank/DDBJ whole genome shotgun (WGS) entry which is preliminary data.</text>
</comment>
<keyword evidence="2" id="KW-1133">Transmembrane helix</keyword>
<feature type="transmembrane region" description="Helical" evidence="2">
    <location>
        <begin position="22"/>
        <end position="42"/>
    </location>
</feature>
<organism evidence="3 4">
    <name type="scientific">Colletotrichum asianum</name>
    <dbReference type="NCBI Taxonomy" id="702518"/>
    <lineage>
        <taxon>Eukaryota</taxon>
        <taxon>Fungi</taxon>
        <taxon>Dikarya</taxon>
        <taxon>Ascomycota</taxon>
        <taxon>Pezizomycotina</taxon>
        <taxon>Sordariomycetes</taxon>
        <taxon>Hypocreomycetidae</taxon>
        <taxon>Glomerellales</taxon>
        <taxon>Glomerellaceae</taxon>
        <taxon>Colletotrichum</taxon>
        <taxon>Colletotrichum gloeosporioides species complex</taxon>
    </lineage>
</organism>
<dbReference type="Proteomes" id="UP000434172">
    <property type="component" value="Unassembled WGS sequence"/>
</dbReference>
<keyword evidence="4" id="KW-1185">Reference proteome</keyword>
<reference evidence="3 4" key="1">
    <citation type="submission" date="2019-12" db="EMBL/GenBank/DDBJ databases">
        <title>A genome sequence resource for the geographically widespread anthracnose pathogen Colletotrichum asianum.</title>
        <authorList>
            <person name="Meng Y."/>
        </authorList>
    </citation>
    <scope>NUCLEOTIDE SEQUENCE [LARGE SCALE GENOMIC DNA]</scope>
    <source>
        <strain evidence="3 4">ICMP 18580</strain>
    </source>
</reference>